<protein>
    <submittedName>
        <fullName evidence="1">Uncharacterized protein</fullName>
    </submittedName>
</protein>
<evidence type="ECO:0000313" key="2">
    <source>
        <dbReference type="Proteomes" id="UP000887159"/>
    </source>
</evidence>
<gene>
    <name evidence="1" type="ORF">TNCV_3877931</name>
</gene>
<dbReference type="AlphaFoldDB" id="A0A8X6SWF7"/>
<reference evidence="1" key="1">
    <citation type="submission" date="2020-08" db="EMBL/GenBank/DDBJ databases">
        <title>Multicomponent nature underlies the extraordinary mechanical properties of spider dragline silk.</title>
        <authorList>
            <person name="Kono N."/>
            <person name="Nakamura H."/>
            <person name="Mori M."/>
            <person name="Yoshida Y."/>
            <person name="Ohtoshi R."/>
            <person name="Malay A.D."/>
            <person name="Moran D.A.P."/>
            <person name="Tomita M."/>
            <person name="Numata K."/>
            <person name="Arakawa K."/>
        </authorList>
    </citation>
    <scope>NUCLEOTIDE SEQUENCE</scope>
</reference>
<evidence type="ECO:0000313" key="1">
    <source>
        <dbReference type="EMBL" id="GFY19105.1"/>
    </source>
</evidence>
<dbReference type="Proteomes" id="UP000887159">
    <property type="component" value="Unassembled WGS sequence"/>
</dbReference>
<dbReference type="EMBL" id="BMAU01021350">
    <property type="protein sequence ID" value="GFY19105.1"/>
    <property type="molecule type" value="Genomic_DNA"/>
</dbReference>
<name>A0A8X6SWF7_TRICX</name>
<keyword evidence="2" id="KW-1185">Reference proteome</keyword>
<accession>A0A8X6SWF7</accession>
<proteinExistence type="predicted"/>
<comment type="caution">
    <text evidence="1">The sequence shown here is derived from an EMBL/GenBank/DDBJ whole genome shotgun (WGS) entry which is preliminary data.</text>
</comment>
<sequence length="150" mass="17612">MTKKKCKIRSAIEEIVDFTTQELERNIDDIQELLDFHNQRERERERDIAVVNFFPKKNKNVIRMSTLHHGKEVNNGYATGTTVSRQTVYRRLEHIDLYARRPINSNNFLFFDISTGRCNLVVMVMDSWSVGHELELSTNEGPPLIEAFKR</sequence>
<organism evidence="1 2">
    <name type="scientific">Trichonephila clavipes</name>
    <name type="common">Golden silk orbweaver</name>
    <name type="synonym">Nephila clavipes</name>
    <dbReference type="NCBI Taxonomy" id="2585209"/>
    <lineage>
        <taxon>Eukaryota</taxon>
        <taxon>Metazoa</taxon>
        <taxon>Ecdysozoa</taxon>
        <taxon>Arthropoda</taxon>
        <taxon>Chelicerata</taxon>
        <taxon>Arachnida</taxon>
        <taxon>Araneae</taxon>
        <taxon>Araneomorphae</taxon>
        <taxon>Entelegynae</taxon>
        <taxon>Araneoidea</taxon>
        <taxon>Nephilidae</taxon>
        <taxon>Trichonephila</taxon>
    </lineage>
</organism>